<dbReference type="AlphaFoldDB" id="A0A1Y1IFF6"/>
<accession>A0A1Y1IFF6</accession>
<dbReference type="PROSITE" id="PS50102">
    <property type="entry name" value="RRM"/>
    <property type="match status" value="1"/>
</dbReference>
<dbReference type="OMA" id="DIRRIIM"/>
<protein>
    <recommendedName>
        <fullName evidence="8">Nuclear cap-binding protein subunit 2</fullName>
    </recommendedName>
    <alternativeName>
        <fullName evidence="8">20 kDa nuclear cap-binding protein</fullName>
    </alternativeName>
</protein>
<keyword evidence="12" id="KW-1185">Reference proteome</keyword>
<dbReference type="GO" id="GO:0000339">
    <property type="term" value="F:RNA cap binding"/>
    <property type="evidence" value="ECO:0000318"/>
    <property type="project" value="GO_Central"/>
</dbReference>
<evidence type="ECO:0000256" key="5">
    <source>
        <dbReference type="ARBA" id="ARBA00023187"/>
    </source>
</evidence>
<evidence type="ECO:0000256" key="8">
    <source>
        <dbReference type="RuleBase" id="RU364036"/>
    </source>
</evidence>
<comment type="subcellular location">
    <subcellularLocation>
        <location evidence="1 8">Nucleus</location>
    </subcellularLocation>
</comment>
<comment type="similarity">
    <text evidence="2 8">Belongs to the RRM NCBP2 family.</text>
</comment>
<evidence type="ECO:0000256" key="2">
    <source>
        <dbReference type="ARBA" id="ARBA00010725"/>
    </source>
</evidence>
<feature type="compositionally biased region" description="Basic and acidic residues" evidence="9">
    <location>
        <begin position="204"/>
        <end position="236"/>
    </location>
</feature>
<evidence type="ECO:0000256" key="1">
    <source>
        <dbReference type="ARBA" id="ARBA00004123"/>
    </source>
</evidence>
<gene>
    <name evidence="11" type="ORF">KFL_003570050</name>
</gene>
<evidence type="ECO:0000256" key="3">
    <source>
        <dbReference type="ARBA" id="ARBA00022664"/>
    </source>
</evidence>
<sequence>MARLYKSLEVLSAYRDRRFQGTQEEFEHALRTSTTVYVGNLTFFTTEEQIYEAFSKCGEIKKVIMGLDKVRRTPCGFCFVVYYTRLDAEDCVKYISGTILDDRPIRVDFDWGFKEGRQFGRGKSGGQVRDEYRTDYDPGRGGYGKLVQHNLEILEHQGGIFNSAAPAPFHPPTRIQQRNRRRDEAMQNAGGDRRGGAPIKGQKRQREDEGPLEDGVKPEKQEPREKNPRFREKKDDDSDEDVGDS</sequence>
<feature type="region of interest" description="Disordered" evidence="9">
    <location>
        <begin position="162"/>
        <end position="245"/>
    </location>
</feature>
<reference evidence="11 12" key="1">
    <citation type="journal article" date="2014" name="Nat. Commun.">
        <title>Klebsormidium flaccidum genome reveals primary factors for plant terrestrial adaptation.</title>
        <authorList>
            <person name="Hori K."/>
            <person name="Maruyama F."/>
            <person name="Fujisawa T."/>
            <person name="Togashi T."/>
            <person name="Yamamoto N."/>
            <person name="Seo M."/>
            <person name="Sato S."/>
            <person name="Yamada T."/>
            <person name="Mori H."/>
            <person name="Tajima N."/>
            <person name="Moriyama T."/>
            <person name="Ikeuchi M."/>
            <person name="Watanabe M."/>
            <person name="Wada H."/>
            <person name="Kobayashi K."/>
            <person name="Saito M."/>
            <person name="Masuda T."/>
            <person name="Sasaki-Sekimoto Y."/>
            <person name="Mashiguchi K."/>
            <person name="Awai K."/>
            <person name="Shimojima M."/>
            <person name="Masuda S."/>
            <person name="Iwai M."/>
            <person name="Nobusawa T."/>
            <person name="Narise T."/>
            <person name="Kondo S."/>
            <person name="Saito H."/>
            <person name="Sato R."/>
            <person name="Murakawa M."/>
            <person name="Ihara Y."/>
            <person name="Oshima-Yamada Y."/>
            <person name="Ohtaka K."/>
            <person name="Satoh M."/>
            <person name="Sonobe K."/>
            <person name="Ishii M."/>
            <person name="Ohtani R."/>
            <person name="Kanamori-Sato M."/>
            <person name="Honoki R."/>
            <person name="Miyazaki D."/>
            <person name="Mochizuki H."/>
            <person name="Umetsu J."/>
            <person name="Higashi K."/>
            <person name="Shibata D."/>
            <person name="Kamiya Y."/>
            <person name="Sato N."/>
            <person name="Nakamura Y."/>
            <person name="Tabata S."/>
            <person name="Ida S."/>
            <person name="Kurokawa K."/>
            <person name="Ohta H."/>
        </authorList>
    </citation>
    <scope>NUCLEOTIDE SEQUENCE [LARGE SCALE GENOMIC DNA]</scope>
    <source>
        <strain evidence="11 12">NIES-2285</strain>
    </source>
</reference>
<dbReference type="FunFam" id="3.30.70.330:FF:000128">
    <property type="entry name" value="Nuclear cap-binding protein subunit 2"/>
    <property type="match status" value="1"/>
</dbReference>
<evidence type="ECO:0000256" key="7">
    <source>
        <dbReference type="PROSITE-ProRule" id="PRU00176"/>
    </source>
</evidence>
<evidence type="ECO:0000313" key="11">
    <source>
        <dbReference type="EMBL" id="GAQ87496.1"/>
    </source>
</evidence>
<feature type="domain" description="RRM" evidence="10">
    <location>
        <begin position="34"/>
        <end position="112"/>
    </location>
</feature>
<dbReference type="Gene3D" id="3.30.70.330">
    <property type="match status" value="1"/>
</dbReference>
<dbReference type="CDD" id="cd12240">
    <property type="entry name" value="RRM_NCBP2"/>
    <property type="match status" value="1"/>
</dbReference>
<dbReference type="SUPFAM" id="SSF54928">
    <property type="entry name" value="RNA-binding domain, RBD"/>
    <property type="match status" value="1"/>
</dbReference>
<dbReference type="GO" id="GO:0045292">
    <property type="term" value="P:mRNA cis splicing, via spliceosome"/>
    <property type="evidence" value="ECO:0007669"/>
    <property type="project" value="InterPro"/>
</dbReference>
<dbReference type="GO" id="GO:0000398">
    <property type="term" value="P:mRNA splicing, via spliceosome"/>
    <property type="evidence" value="ECO:0000318"/>
    <property type="project" value="GO_Central"/>
</dbReference>
<evidence type="ECO:0000256" key="4">
    <source>
        <dbReference type="ARBA" id="ARBA00022884"/>
    </source>
</evidence>
<dbReference type="OrthoDB" id="201398at2759"/>
<organism evidence="11 12">
    <name type="scientific">Klebsormidium nitens</name>
    <name type="common">Green alga</name>
    <name type="synonym">Ulothrix nitens</name>
    <dbReference type="NCBI Taxonomy" id="105231"/>
    <lineage>
        <taxon>Eukaryota</taxon>
        <taxon>Viridiplantae</taxon>
        <taxon>Streptophyta</taxon>
        <taxon>Klebsormidiophyceae</taxon>
        <taxon>Klebsormidiales</taxon>
        <taxon>Klebsormidiaceae</taxon>
        <taxon>Klebsormidium</taxon>
    </lineage>
</organism>
<name>A0A1Y1IFF6_KLENI</name>
<dbReference type="InterPro" id="IPR035979">
    <property type="entry name" value="RBD_domain_sf"/>
</dbReference>
<keyword evidence="4 7" id="KW-0694">RNA-binding</keyword>
<dbReference type="SMART" id="SM00360">
    <property type="entry name" value="RRM"/>
    <property type="match status" value="1"/>
</dbReference>
<evidence type="ECO:0000313" key="12">
    <source>
        <dbReference type="Proteomes" id="UP000054558"/>
    </source>
</evidence>
<feature type="compositionally biased region" description="Basic and acidic residues" evidence="9">
    <location>
        <begin position="181"/>
        <end position="195"/>
    </location>
</feature>
<dbReference type="InterPro" id="IPR027157">
    <property type="entry name" value="NCBP2"/>
</dbReference>
<evidence type="ECO:0000256" key="9">
    <source>
        <dbReference type="SAM" id="MobiDB-lite"/>
    </source>
</evidence>
<dbReference type="Proteomes" id="UP000054558">
    <property type="component" value="Unassembled WGS sequence"/>
</dbReference>
<dbReference type="EMBL" id="DF237306">
    <property type="protein sequence ID" value="GAQ87496.1"/>
    <property type="molecule type" value="Genomic_DNA"/>
</dbReference>
<evidence type="ECO:0000259" key="10">
    <source>
        <dbReference type="PROSITE" id="PS50102"/>
    </source>
</evidence>
<dbReference type="PANTHER" id="PTHR18847:SF0">
    <property type="entry name" value="NUCLEAR CAP-BINDING PROTEIN SUBUNIT 2"/>
    <property type="match status" value="1"/>
</dbReference>
<dbReference type="PANTHER" id="PTHR18847">
    <property type="entry name" value="20 KD NUCLEAR CAP BINDING PROTEIN"/>
    <property type="match status" value="1"/>
</dbReference>
<dbReference type="InterPro" id="IPR012677">
    <property type="entry name" value="Nucleotide-bd_a/b_plait_sf"/>
</dbReference>
<dbReference type="STRING" id="105231.A0A1Y1IFF6"/>
<dbReference type="Pfam" id="PF00076">
    <property type="entry name" value="RRM_1"/>
    <property type="match status" value="1"/>
</dbReference>
<keyword evidence="6 8" id="KW-0539">Nucleus</keyword>
<dbReference type="InterPro" id="IPR000504">
    <property type="entry name" value="RRM_dom"/>
</dbReference>
<dbReference type="GO" id="GO:0005634">
    <property type="term" value="C:nucleus"/>
    <property type="evidence" value="ECO:0007669"/>
    <property type="project" value="UniProtKB-SubCell"/>
</dbReference>
<dbReference type="GO" id="GO:0005846">
    <property type="term" value="C:nuclear cap binding complex"/>
    <property type="evidence" value="ECO:0000318"/>
    <property type="project" value="GO_Central"/>
</dbReference>
<keyword evidence="5 8" id="KW-0508">mRNA splicing</keyword>
<keyword evidence="3 8" id="KW-0507">mRNA processing</keyword>
<proteinExistence type="inferred from homology"/>
<evidence type="ECO:0000256" key="6">
    <source>
        <dbReference type="ARBA" id="ARBA00023242"/>
    </source>
</evidence>
<dbReference type="InterPro" id="IPR034148">
    <property type="entry name" value="NCBP2_RRM"/>
</dbReference>